<protein>
    <submittedName>
        <fullName evidence="2">Uncharacterized protein</fullName>
    </submittedName>
</protein>
<proteinExistence type="predicted"/>
<dbReference type="AlphaFoldDB" id="A0A1C0AKI2"/>
<feature type="region of interest" description="Disordered" evidence="1">
    <location>
        <begin position="1"/>
        <end position="51"/>
    </location>
</feature>
<accession>A0A1C0AKI2</accession>
<name>A0A1C0AKI2_9ACTN</name>
<dbReference type="Proteomes" id="UP000093501">
    <property type="component" value="Unassembled WGS sequence"/>
</dbReference>
<feature type="compositionally biased region" description="Low complexity" evidence="1">
    <location>
        <begin position="41"/>
        <end position="51"/>
    </location>
</feature>
<evidence type="ECO:0000256" key="1">
    <source>
        <dbReference type="SAM" id="MobiDB-lite"/>
    </source>
</evidence>
<evidence type="ECO:0000313" key="2">
    <source>
        <dbReference type="EMBL" id="OCL33048.1"/>
    </source>
</evidence>
<keyword evidence="3" id="KW-1185">Reference proteome</keyword>
<feature type="compositionally biased region" description="Gly residues" evidence="1">
    <location>
        <begin position="1"/>
        <end position="21"/>
    </location>
</feature>
<organism evidence="2 3">
    <name type="scientific">Tessaracoccus lapidicaptus</name>
    <dbReference type="NCBI Taxonomy" id="1427523"/>
    <lineage>
        <taxon>Bacteria</taxon>
        <taxon>Bacillati</taxon>
        <taxon>Actinomycetota</taxon>
        <taxon>Actinomycetes</taxon>
        <taxon>Propionibacteriales</taxon>
        <taxon>Propionibacteriaceae</taxon>
        <taxon>Tessaracoccus</taxon>
    </lineage>
</organism>
<evidence type="ECO:0000313" key="3">
    <source>
        <dbReference type="Proteomes" id="UP000093501"/>
    </source>
</evidence>
<reference evidence="3" key="1">
    <citation type="submission" date="2016-07" db="EMBL/GenBank/DDBJ databases">
        <authorList>
            <person name="Florea S."/>
            <person name="Webb J.S."/>
            <person name="Jaromczyk J."/>
            <person name="Schardl C.L."/>
        </authorList>
    </citation>
    <scope>NUCLEOTIDE SEQUENCE [LARGE SCALE GENOMIC DNA]</scope>
    <source>
        <strain evidence="3">IPBSL-7</strain>
    </source>
</reference>
<dbReference type="EMBL" id="MBQD01000023">
    <property type="protein sequence ID" value="OCL33048.1"/>
    <property type="molecule type" value="Genomic_DNA"/>
</dbReference>
<comment type="caution">
    <text evidence="2">The sequence shown here is derived from an EMBL/GenBank/DDBJ whole genome shotgun (WGS) entry which is preliminary data.</text>
</comment>
<sequence>MGSTLGSGSGAGLGSTLGGGASSDPGCGARGDTVALGTAEGASPAGAHAPVARATATARLVTILRAVGRADMVTSQ</sequence>
<gene>
    <name evidence="2" type="ORF">BCR15_07155</name>
</gene>